<reference evidence="3" key="1">
    <citation type="submission" date="2021-05" db="EMBL/GenBank/DDBJ databases">
        <title>The genome of the haptophyte Pavlova lutheri (Diacronema luteri, Pavlovales) - a model for lipid biosynthesis in eukaryotic algae.</title>
        <authorList>
            <person name="Hulatt C.J."/>
            <person name="Posewitz M.C."/>
        </authorList>
    </citation>
    <scope>NUCLEOTIDE SEQUENCE</scope>
    <source>
        <strain evidence="3">NIVA-4/92</strain>
    </source>
</reference>
<keyword evidence="2" id="KW-0472">Membrane</keyword>
<feature type="transmembrane region" description="Helical" evidence="2">
    <location>
        <begin position="314"/>
        <end position="330"/>
    </location>
</feature>
<feature type="transmembrane region" description="Helical" evidence="2">
    <location>
        <begin position="271"/>
        <end position="293"/>
    </location>
</feature>
<name>A0A8J6C9C2_DIALT</name>
<protein>
    <submittedName>
        <fullName evidence="3">Uncharacterized protein</fullName>
    </submittedName>
</protein>
<sequence length="896" mass="98415">MALATRVVGRPGCAAGALLAIALFGVSVAELRVIEGPTELVGLSLASPRFHFSPLDFRVRARLELVEYVDFDYDATSARTCVGRYLGNRTLRGAIVVHINVPWQFCTPESHARALGELGAVGWVQANEGDVLWQPVPGYNGQVWMGGDTRALARPVAVDITSSAMVPLLRALRAGRAIVVDVTPDVNEHTTAFDSWHFTFCRVVCAVQAWLVIELCIGKLHAFVQSEGGLRASSLPQVLIAVELLTNSLRFAWTAIEPFYRARVLPLRINVILFTSHTQALTSVSAVVFLAYYADGAATSGLASFRITQSRYRWAVAAFAVAALLGPAALETISFTVPPLFFNDFMIYKIFLITSCFPAVALLVSIVVTVRIRQVLRKARTPPIVMQRITGYMARSIGFELVTMAVGSFYMWAIVGPWRRTWYQTAMYVLFIAKSFQHVDCFQAAGVQEVRGPLNRVHDAYLITFWLPCVSWLRQWACPPRVIAPLPAVESINARDDDGRPLPQHLLLGVSLTFLRDLFELLRLEGDEPTLRVSELLRSDPAFSGCSVCERHVHSVASDGMPAVGMATLFVSHAQSCSFNKLIDALELFLEQGFEQHQPTFLWLDAVSIRQQNVEADVHLIGAIERKVRRVVMVLDPWDAPVCLTRVWCLFEVVHCALPLGAELMLTMARSERLKFIKALQTDRRQVERILTAFDARRAEATVAADKAMIFNLIENSFGAAASPGSAGALDVSSARSQLAFNEFNELVRAAIIAALGAMSWQIHYISGVAREHSPNVARRSDRPVGTSPRKVSVSALSASERRRSSLESLEDISQRSIAAPARWLSRASSSASALSTSSRRRSSLESLEDGREHFTVAASEQPTATLPQEVSSSVSAPSASTGRRSPVEALDEGIR</sequence>
<feature type="compositionally biased region" description="Low complexity" evidence="1">
    <location>
        <begin position="871"/>
        <end position="881"/>
    </location>
</feature>
<gene>
    <name evidence="3" type="ORF">KFE25_014138</name>
</gene>
<evidence type="ECO:0000256" key="1">
    <source>
        <dbReference type="SAM" id="MobiDB-lite"/>
    </source>
</evidence>
<feature type="compositionally biased region" description="Basic and acidic residues" evidence="1">
    <location>
        <begin position="773"/>
        <end position="783"/>
    </location>
</feature>
<feature type="transmembrane region" description="Helical" evidence="2">
    <location>
        <begin position="392"/>
        <end position="415"/>
    </location>
</feature>
<keyword evidence="2" id="KW-0812">Transmembrane</keyword>
<evidence type="ECO:0000256" key="2">
    <source>
        <dbReference type="SAM" id="Phobius"/>
    </source>
</evidence>
<keyword evidence="2" id="KW-1133">Transmembrane helix</keyword>
<evidence type="ECO:0000313" key="3">
    <source>
        <dbReference type="EMBL" id="KAG8459293.1"/>
    </source>
</evidence>
<feature type="region of interest" description="Disordered" evidence="1">
    <location>
        <begin position="773"/>
        <end position="798"/>
    </location>
</feature>
<keyword evidence="4" id="KW-1185">Reference proteome</keyword>
<proteinExistence type="predicted"/>
<feature type="compositionally biased region" description="Polar residues" evidence="1">
    <location>
        <begin position="859"/>
        <end position="870"/>
    </location>
</feature>
<organism evidence="3 4">
    <name type="scientific">Diacronema lutheri</name>
    <name type="common">Unicellular marine alga</name>
    <name type="synonym">Monochrysis lutheri</name>
    <dbReference type="NCBI Taxonomy" id="2081491"/>
    <lineage>
        <taxon>Eukaryota</taxon>
        <taxon>Haptista</taxon>
        <taxon>Haptophyta</taxon>
        <taxon>Pavlovophyceae</taxon>
        <taxon>Pavlovales</taxon>
        <taxon>Pavlovaceae</taxon>
        <taxon>Diacronema</taxon>
    </lineage>
</organism>
<dbReference type="EMBL" id="JAGTXO010000042">
    <property type="protein sequence ID" value="KAG8459293.1"/>
    <property type="molecule type" value="Genomic_DNA"/>
</dbReference>
<feature type="transmembrane region" description="Helical" evidence="2">
    <location>
        <begin position="350"/>
        <end position="372"/>
    </location>
</feature>
<comment type="caution">
    <text evidence="3">The sequence shown here is derived from an EMBL/GenBank/DDBJ whole genome shotgun (WGS) entry which is preliminary data.</text>
</comment>
<dbReference type="AlphaFoldDB" id="A0A8J6C9C2"/>
<dbReference type="Proteomes" id="UP000751190">
    <property type="component" value="Unassembled WGS sequence"/>
</dbReference>
<dbReference type="OrthoDB" id="536515at2759"/>
<feature type="region of interest" description="Disordered" evidence="1">
    <location>
        <begin position="835"/>
        <end position="896"/>
    </location>
</feature>
<evidence type="ECO:0000313" key="4">
    <source>
        <dbReference type="Proteomes" id="UP000751190"/>
    </source>
</evidence>
<accession>A0A8J6C9C2</accession>